<dbReference type="EMBL" id="KV722536">
    <property type="protein sequence ID" value="OCH86256.1"/>
    <property type="molecule type" value="Genomic_DNA"/>
</dbReference>
<sequence length="882" mass="94205">MSSSTLRPMASSSQLIAPNHRAPDVVRVAPYLTHVVTHHGQLTLIPPQNAGRIRKPKKKATDPSHTRSERRYPDEEPRFTTAVPASSSKRLYPAPAQPRPRKQVAAPVTSRPFEGIAFPDEPPIPDYPPPSFQEAISSTGSYEPGEAPVSPVSTSALSVQAALAPSVSSPSSATSSQGYSSPTTSSQPVPSPESTVDADDSDLEDSSVEVVALEPAEQWEADREMGVPLVERVARERQRLESANSSTAPGSPLPSRLHTSLPRACTEVSPQRPCSHCGSQRPLDSQSDARSPDDSGDERNEHVFEPAQPGSPRTHFVRRMAPHFLKKENASSAPPSPLASSPTIMNVPSPWASSLTLSMGNPSSSTHKAGPLSLPFKKDGLGVRRLFGSKTKEKERDAAQTRPDADVDEPLDTWEVLDRSEMDPQSQEPNVPTRPGMAPKPKKDRYTMTPQAFIERPVRRPGAPYSNASQPPARPSLVLARGPALRPEKSPLRPRPVQPLRPQSDTTFPDHPIPRTTPSGAPFAQSPVRTSPASRASPNVTWRPLNDNTASGARSNSSPASPLQTVPPVTPVGSTSAPAPSVAEQSATHDIVSAPPTAPAQVGDFVIAADASPSLIPTPLHRHAAIRSRRSTDQHRETSPDGPPLSVTITPCHADPEPISGSAPDRPQPASPVSPSSPVSPGSPMTPNTPTTPNGHHYPGRPLPRPPSETSSPTTPTANSALAQPPRVEDTPVPPSEASGVSEAGEYTDLDALVARIPESRDGTHYEELLMVSEILGPAHLTPPAPRPSPEKTAPLIGRVELQRRRVTANGIVRLKLMLLGAAVDKCGICLSQFRDAEMGALGASCMHAFHERCLRRWLAASHQCPMCRTFMALEESATVRS</sequence>
<feature type="compositionally biased region" description="Low complexity" evidence="5">
    <location>
        <begin position="708"/>
        <end position="720"/>
    </location>
</feature>
<dbReference type="InterPro" id="IPR053238">
    <property type="entry name" value="RING-H2_zinc_finger"/>
</dbReference>
<feature type="compositionally biased region" description="Basic and acidic residues" evidence="5">
    <location>
        <begin position="390"/>
        <end position="405"/>
    </location>
</feature>
<feature type="region of interest" description="Disordered" evidence="5">
    <location>
        <begin position="625"/>
        <end position="745"/>
    </location>
</feature>
<keyword evidence="8" id="KW-1185">Reference proteome</keyword>
<dbReference type="Pfam" id="PF13639">
    <property type="entry name" value="zf-RING_2"/>
    <property type="match status" value="1"/>
</dbReference>
<dbReference type="AlphaFoldDB" id="A0A8E2AKN7"/>
<dbReference type="InterPro" id="IPR001841">
    <property type="entry name" value="Znf_RING"/>
</dbReference>
<feature type="compositionally biased region" description="Polar residues" evidence="5">
    <location>
        <begin position="358"/>
        <end position="367"/>
    </location>
</feature>
<keyword evidence="3" id="KW-0862">Zinc</keyword>
<feature type="compositionally biased region" description="Basic and acidic residues" evidence="5">
    <location>
        <begin position="630"/>
        <end position="639"/>
    </location>
</feature>
<gene>
    <name evidence="7" type="ORF">OBBRIDRAFT_783489</name>
</gene>
<keyword evidence="1" id="KW-0479">Metal-binding</keyword>
<feature type="compositionally biased region" description="Polar residues" evidence="5">
    <location>
        <begin position="527"/>
        <end position="564"/>
    </location>
</feature>
<name>A0A8E2AKN7_9APHY</name>
<dbReference type="Proteomes" id="UP000250043">
    <property type="component" value="Unassembled WGS sequence"/>
</dbReference>
<evidence type="ECO:0000256" key="1">
    <source>
        <dbReference type="ARBA" id="ARBA00022723"/>
    </source>
</evidence>
<dbReference type="InterPro" id="IPR013083">
    <property type="entry name" value="Znf_RING/FYVE/PHD"/>
</dbReference>
<feature type="domain" description="RING-type" evidence="6">
    <location>
        <begin position="827"/>
        <end position="869"/>
    </location>
</feature>
<keyword evidence="2 4" id="KW-0863">Zinc-finger</keyword>
<feature type="region of interest" description="Disordered" evidence="5">
    <location>
        <begin position="358"/>
        <end position="588"/>
    </location>
</feature>
<dbReference type="PANTHER" id="PTHR14155:SF627">
    <property type="entry name" value="OS06G0192800 PROTEIN"/>
    <property type="match status" value="1"/>
</dbReference>
<feature type="compositionally biased region" description="Low complexity" evidence="5">
    <location>
        <begin position="673"/>
        <end position="695"/>
    </location>
</feature>
<accession>A0A8E2AKN7</accession>
<feature type="compositionally biased region" description="Acidic residues" evidence="5">
    <location>
        <begin position="196"/>
        <end position="207"/>
    </location>
</feature>
<evidence type="ECO:0000313" key="7">
    <source>
        <dbReference type="EMBL" id="OCH86256.1"/>
    </source>
</evidence>
<feature type="region of interest" description="Disordered" evidence="5">
    <location>
        <begin position="45"/>
        <end position="226"/>
    </location>
</feature>
<dbReference type="GO" id="GO:0008270">
    <property type="term" value="F:zinc ion binding"/>
    <property type="evidence" value="ECO:0007669"/>
    <property type="project" value="UniProtKB-KW"/>
</dbReference>
<evidence type="ECO:0000256" key="4">
    <source>
        <dbReference type="PROSITE-ProRule" id="PRU00175"/>
    </source>
</evidence>
<dbReference type="SUPFAM" id="SSF57850">
    <property type="entry name" value="RING/U-box"/>
    <property type="match status" value="1"/>
</dbReference>
<feature type="compositionally biased region" description="Basic and acidic residues" evidence="5">
    <location>
        <begin position="59"/>
        <end position="78"/>
    </location>
</feature>
<evidence type="ECO:0000256" key="3">
    <source>
        <dbReference type="ARBA" id="ARBA00022833"/>
    </source>
</evidence>
<evidence type="ECO:0000256" key="2">
    <source>
        <dbReference type="ARBA" id="ARBA00022771"/>
    </source>
</evidence>
<dbReference type="CDD" id="cd16448">
    <property type="entry name" value="RING-H2"/>
    <property type="match status" value="1"/>
</dbReference>
<protein>
    <recommendedName>
        <fullName evidence="6">RING-type domain-containing protein</fullName>
    </recommendedName>
</protein>
<dbReference type="SMART" id="SM00184">
    <property type="entry name" value="RING"/>
    <property type="match status" value="1"/>
</dbReference>
<feature type="compositionally biased region" description="Polar residues" evidence="5">
    <location>
        <begin position="572"/>
        <end position="588"/>
    </location>
</feature>
<evidence type="ECO:0000259" key="6">
    <source>
        <dbReference type="PROSITE" id="PS50089"/>
    </source>
</evidence>
<reference evidence="7 8" key="1">
    <citation type="submission" date="2016-07" db="EMBL/GenBank/DDBJ databases">
        <title>Draft genome of the white-rot fungus Obba rivulosa 3A-2.</title>
        <authorList>
            <consortium name="DOE Joint Genome Institute"/>
            <person name="Miettinen O."/>
            <person name="Riley R."/>
            <person name="Acob R."/>
            <person name="Barry K."/>
            <person name="Cullen D."/>
            <person name="De Vries R."/>
            <person name="Hainaut M."/>
            <person name="Hatakka A."/>
            <person name="Henrissat B."/>
            <person name="Hilden K."/>
            <person name="Kuo R."/>
            <person name="Labutti K."/>
            <person name="Lipzen A."/>
            <person name="Makela M.R."/>
            <person name="Sandor L."/>
            <person name="Spatafora J.W."/>
            <person name="Grigoriev I.V."/>
            <person name="Hibbett D.S."/>
        </authorList>
    </citation>
    <scope>NUCLEOTIDE SEQUENCE [LARGE SCALE GENOMIC DNA]</scope>
    <source>
        <strain evidence="7 8">3A-2</strain>
    </source>
</reference>
<feature type="compositionally biased region" description="Basic and acidic residues" evidence="5">
    <location>
        <begin position="290"/>
        <end position="304"/>
    </location>
</feature>
<feature type="compositionally biased region" description="Low complexity" evidence="5">
    <location>
        <begin position="330"/>
        <end position="342"/>
    </location>
</feature>
<dbReference type="OrthoDB" id="8062037at2759"/>
<dbReference type="PROSITE" id="PS50089">
    <property type="entry name" value="ZF_RING_2"/>
    <property type="match status" value="1"/>
</dbReference>
<feature type="compositionally biased region" description="Low complexity" evidence="5">
    <location>
        <begin position="155"/>
        <end position="195"/>
    </location>
</feature>
<feature type="compositionally biased region" description="Pro residues" evidence="5">
    <location>
        <begin position="120"/>
        <end position="131"/>
    </location>
</feature>
<dbReference type="PANTHER" id="PTHR14155">
    <property type="entry name" value="RING FINGER DOMAIN-CONTAINING"/>
    <property type="match status" value="1"/>
</dbReference>
<dbReference type="Gene3D" id="3.30.40.10">
    <property type="entry name" value="Zinc/RING finger domain, C3HC4 (zinc finger)"/>
    <property type="match status" value="1"/>
</dbReference>
<proteinExistence type="predicted"/>
<feature type="region of interest" description="Disordered" evidence="5">
    <location>
        <begin position="238"/>
        <end position="342"/>
    </location>
</feature>
<evidence type="ECO:0000313" key="8">
    <source>
        <dbReference type="Proteomes" id="UP000250043"/>
    </source>
</evidence>
<evidence type="ECO:0000256" key="5">
    <source>
        <dbReference type="SAM" id="MobiDB-lite"/>
    </source>
</evidence>
<organism evidence="7 8">
    <name type="scientific">Obba rivulosa</name>
    <dbReference type="NCBI Taxonomy" id="1052685"/>
    <lineage>
        <taxon>Eukaryota</taxon>
        <taxon>Fungi</taxon>
        <taxon>Dikarya</taxon>
        <taxon>Basidiomycota</taxon>
        <taxon>Agaricomycotina</taxon>
        <taxon>Agaricomycetes</taxon>
        <taxon>Polyporales</taxon>
        <taxon>Gelatoporiaceae</taxon>
        <taxon>Obba</taxon>
    </lineage>
</organism>